<dbReference type="NCBIfam" id="NF007704">
    <property type="entry name" value="PRK10396.1"/>
    <property type="match status" value="1"/>
</dbReference>
<organism evidence="1 2">
    <name type="scientific">Pseudomonas fluorescens</name>
    <dbReference type="NCBI Taxonomy" id="294"/>
    <lineage>
        <taxon>Bacteria</taxon>
        <taxon>Pseudomonadati</taxon>
        <taxon>Pseudomonadota</taxon>
        <taxon>Gammaproteobacteria</taxon>
        <taxon>Pseudomonadales</taxon>
        <taxon>Pseudomonadaceae</taxon>
        <taxon>Pseudomonas</taxon>
    </lineage>
</organism>
<dbReference type="InterPro" id="IPR011978">
    <property type="entry name" value="YgfB-like"/>
</dbReference>
<evidence type="ECO:0008006" key="3">
    <source>
        <dbReference type="Google" id="ProtNLM"/>
    </source>
</evidence>
<accession>A0A0D0ST43</accession>
<dbReference type="Pfam" id="PF03695">
    <property type="entry name" value="UPF0149"/>
    <property type="match status" value="1"/>
</dbReference>
<dbReference type="Gene3D" id="1.20.120.740">
    <property type="entry name" value="YgfB uncharacterised protein family UPF0149, PF03695"/>
    <property type="match status" value="1"/>
</dbReference>
<dbReference type="NCBIfam" id="TIGR02292">
    <property type="entry name" value="ygfB_yecA"/>
    <property type="match status" value="1"/>
</dbReference>
<comment type="caution">
    <text evidence="1">The sequence shown here is derived from an EMBL/GenBank/DDBJ whole genome shotgun (WGS) entry which is preliminary data.</text>
</comment>
<dbReference type="AlphaFoldDB" id="A0A0D0ST43"/>
<dbReference type="InterPro" id="IPR036255">
    <property type="entry name" value="YgfB-like_sf"/>
</dbReference>
<sequence length="184" mass="20559">MHAQPLTSADLDLIDETLLKYGDDHSVLNLAELDGYFTALVSGPAQVDVAQWFPAIWGGQNPEWESMDEAQGFLELCVRHMNTLAAQLASDSQAFKARFDETEHQGQAVTLAEEWCFGYVRGVTIGNWPELPVEQAGQLEKISWCAEQDNFELPADLDVDAHQQQVSAIEPAARALHDYWLSQR</sequence>
<reference evidence="1 2" key="1">
    <citation type="submission" date="2015-01" db="EMBL/GenBank/DDBJ databases">
        <title>Genome sequence of the beneficial rhizobacterium Pseudomonas fluorescens 2-79.</title>
        <authorList>
            <person name="Thuermer A."/>
            <person name="Daniel R."/>
        </authorList>
    </citation>
    <scope>NUCLEOTIDE SEQUENCE [LARGE SCALE GENOMIC DNA]</scope>
    <source>
        <strain evidence="1 2">2-79</strain>
    </source>
</reference>
<gene>
    <name evidence="1" type="ORF">PFLU3_55230</name>
</gene>
<evidence type="ECO:0000313" key="1">
    <source>
        <dbReference type="EMBL" id="KIR15216.1"/>
    </source>
</evidence>
<dbReference type="EMBL" id="JXCQ01000114">
    <property type="protein sequence ID" value="KIR15216.1"/>
    <property type="molecule type" value="Genomic_DNA"/>
</dbReference>
<dbReference type="Proteomes" id="UP000032210">
    <property type="component" value="Unassembled WGS sequence"/>
</dbReference>
<dbReference type="SUPFAM" id="SSF101327">
    <property type="entry name" value="YgfB-like"/>
    <property type="match status" value="1"/>
</dbReference>
<protein>
    <recommendedName>
        <fullName evidence="3">YecA family protein</fullName>
    </recommendedName>
</protein>
<evidence type="ECO:0000313" key="2">
    <source>
        <dbReference type="Proteomes" id="UP000032210"/>
    </source>
</evidence>
<dbReference type="RefSeq" id="WP_043051665.1">
    <property type="nucleotide sequence ID" value="NZ_JXCQ01000114.1"/>
</dbReference>
<proteinExistence type="predicted"/>
<name>A0A0D0ST43_PSEFL</name>
<dbReference type="PATRIC" id="fig|294.125.peg.5682"/>